<keyword evidence="1" id="KW-0489">Methyltransferase</keyword>
<dbReference type="RefSeq" id="WP_121222013.1">
    <property type="nucleotide sequence ID" value="NZ_RBIG01000005.1"/>
</dbReference>
<reference evidence="3 4" key="1">
    <citation type="submission" date="2018-10" db="EMBL/GenBank/DDBJ databases">
        <title>Comparative analysis of microorganisms from saline springs in Andes Mountain Range, Colombia.</title>
        <authorList>
            <person name="Rubin E."/>
        </authorList>
    </citation>
    <scope>NUCLEOTIDE SEQUENCE [LARGE SCALE GENOMIC DNA]</scope>
    <source>
        <strain evidence="3 4">USBA 36</strain>
    </source>
</reference>
<dbReference type="GO" id="GO:0008610">
    <property type="term" value="P:lipid biosynthetic process"/>
    <property type="evidence" value="ECO:0007669"/>
    <property type="project" value="InterPro"/>
</dbReference>
<dbReference type="AlphaFoldDB" id="A0A420WA67"/>
<evidence type="ECO:0000256" key="2">
    <source>
        <dbReference type="ARBA" id="ARBA00022679"/>
    </source>
</evidence>
<dbReference type="Gene3D" id="3.40.50.150">
    <property type="entry name" value="Vaccinia Virus protein VP39"/>
    <property type="match status" value="1"/>
</dbReference>
<dbReference type="Pfam" id="PF04989">
    <property type="entry name" value="RMNT_CmcI"/>
    <property type="match status" value="1"/>
</dbReference>
<dbReference type="Proteomes" id="UP000277424">
    <property type="component" value="Unassembled WGS sequence"/>
</dbReference>
<accession>A0A420WA67</accession>
<dbReference type="OrthoDB" id="189417at2"/>
<sequence>MKLTIDTEAASLTLEEAGESRTLDLYSKEAFEAISRQWVRVGWNQKYQYNFSWMGRPVIQLPEDMLRMQEAIFEVQPDVIIETGVAHGGSLIFYSSLCKAMEKGRVIGIDIEVRPHNRKAIEAHPLFDRITLIEGSSTAPEVVSQVKALVKPAETVMVILDSNHSYAHVRDELAAYAGMVTPGSYIVATDGIMFDLADVPRGTPEWVEDNPRTAALEFAADNKAFLLQQPAWPFRESDLTENITHWPSAWLKRIG</sequence>
<dbReference type="GO" id="GO:0071770">
    <property type="term" value="P:DIM/DIP cell wall layer assembly"/>
    <property type="evidence" value="ECO:0007669"/>
    <property type="project" value="TreeGrafter"/>
</dbReference>
<comment type="caution">
    <text evidence="3">The sequence shown here is derived from an EMBL/GenBank/DDBJ whole genome shotgun (WGS) entry which is preliminary data.</text>
</comment>
<dbReference type="InterPro" id="IPR029063">
    <property type="entry name" value="SAM-dependent_MTases_sf"/>
</dbReference>
<proteinExistence type="predicted"/>
<dbReference type="GO" id="GO:0032259">
    <property type="term" value="P:methylation"/>
    <property type="evidence" value="ECO:0007669"/>
    <property type="project" value="UniProtKB-KW"/>
</dbReference>
<evidence type="ECO:0000313" key="3">
    <source>
        <dbReference type="EMBL" id="RKQ67850.1"/>
    </source>
</evidence>
<organism evidence="3 4">
    <name type="scientific">Oceanibaculum indicum</name>
    <dbReference type="NCBI Taxonomy" id="526216"/>
    <lineage>
        <taxon>Bacteria</taxon>
        <taxon>Pseudomonadati</taxon>
        <taxon>Pseudomonadota</taxon>
        <taxon>Alphaproteobacteria</taxon>
        <taxon>Rhodospirillales</taxon>
        <taxon>Oceanibaculaceae</taxon>
        <taxon>Oceanibaculum</taxon>
    </lineage>
</organism>
<dbReference type="PANTHER" id="PTHR40048">
    <property type="entry name" value="RHAMNOSYL O-METHYLTRANSFERASE"/>
    <property type="match status" value="1"/>
</dbReference>
<name>A0A420WA67_9PROT</name>
<dbReference type="EMBL" id="RBIG01000005">
    <property type="protein sequence ID" value="RKQ67850.1"/>
    <property type="molecule type" value="Genomic_DNA"/>
</dbReference>
<dbReference type="PANTHER" id="PTHR40048:SF1">
    <property type="entry name" value="RHAMNOSYL O-METHYLTRANSFERASE"/>
    <property type="match status" value="1"/>
</dbReference>
<dbReference type="GO" id="GO:0008168">
    <property type="term" value="F:methyltransferase activity"/>
    <property type="evidence" value="ECO:0007669"/>
    <property type="project" value="UniProtKB-KW"/>
</dbReference>
<protein>
    <submittedName>
        <fullName evidence="3">Cephalosporin hydroxylase</fullName>
    </submittedName>
</protein>
<evidence type="ECO:0000256" key="1">
    <source>
        <dbReference type="ARBA" id="ARBA00022603"/>
    </source>
</evidence>
<evidence type="ECO:0000313" key="4">
    <source>
        <dbReference type="Proteomes" id="UP000277424"/>
    </source>
</evidence>
<dbReference type="SUPFAM" id="SSF53335">
    <property type="entry name" value="S-adenosyl-L-methionine-dependent methyltransferases"/>
    <property type="match status" value="1"/>
</dbReference>
<dbReference type="GO" id="GO:0005886">
    <property type="term" value="C:plasma membrane"/>
    <property type="evidence" value="ECO:0007669"/>
    <property type="project" value="TreeGrafter"/>
</dbReference>
<gene>
    <name evidence="3" type="ORF">BCL74_3511</name>
</gene>
<dbReference type="InterPro" id="IPR007072">
    <property type="entry name" value="RNMT_CmcI"/>
</dbReference>
<keyword evidence="2" id="KW-0808">Transferase</keyword>